<dbReference type="InterPro" id="IPR006488">
    <property type="entry name" value="PYST-C1_N"/>
</dbReference>
<dbReference type="NCBIfam" id="TIGR01601">
    <property type="entry name" value="PYST-C1"/>
    <property type="match status" value="1"/>
</dbReference>
<protein>
    <submittedName>
        <fullName evidence="3">Plasmodium yoelii subtelomeric region (PYST-C1), putative</fullName>
    </submittedName>
</protein>
<name>A0A1C6WX24_PLACE</name>
<feature type="region of interest" description="Disordered" evidence="1">
    <location>
        <begin position="55"/>
        <end position="77"/>
    </location>
</feature>
<dbReference type="Proteomes" id="UP000507536">
    <property type="component" value="Unassembled WGS sequence"/>
</dbReference>
<sequence length="109" mass="12669">MNKRIFSLVCIVLYALWLYQYTAPNRNMFIPLYDRSKKYGLRSRIIRVIKQIKRSNKKNGIKSKHETQLNNNNNNNDYDYDLDDYGDGYDEEKVGIAVVKDSGCCGCCG</sequence>
<proteinExistence type="predicted"/>
<reference evidence="3" key="1">
    <citation type="submission" date="2016-08" db="EMBL/GenBank/DDBJ databases">
        <authorList>
            <consortium name="Pathogen Informatics"/>
        </authorList>
    </citation>
    <scope>NUCLEOTIDE SEQUENCE</scope>
    <source>
        <strain evidence="3">DS</strain>
    </source>
</reference>
<gene>
    <name evidence="3" type="ORF">PCHDS_000558600</name>
</gene>
<dbReference type="AlphaFoldDB" id="A0A1C6WX24"/>
<accession>A0A1C6WX24</accession>
<feature type="domain" description="PYST-C1-like N-terminal" evidence="2">
    <location>
        <begin position="37"/>
        <end position="84"/>
    </location>
</feature>
<dbReference type="EMBL" id="FMIN01000503">
    <property type="protein sequence ID" value="SCL94306.1"/>
    <property type="molecule type" value="Genomic_DNA"/>
</dbReference>
<dbReference type="Pfam" id="PF09690">
    <property type="entry name" value="PYST-C1"/>
    <property type="match status" value="1"/>
</dbReference>
<evidence type="ECO:0000259" key="2">
    <source>
        <dbReference type="Pfam" id="PF09690"/>
    </source>
</evidence>
<evidence type="ECO:0000313" key="3">
    <source>
        <dbReference type="EMBL" id="SCL94306.1"/>
    </source>
</evidence>
<evidence type="ECO:0000256" key="1">
    <source>
        <dbReference type="SAM" id="MobiDB-lite"/>
    </source>
</evidence>
<organism evidence="3">
    <name type="scientific">Plasmodium chabaudi adami</name>
    <dbReference type="NCBI Taxonomy" id="5826"/>
    <lineage>
        <taxon>Eukaryota</taxon>
        <taxon>Sar</taxon>
        <taxon>Alveolata</taxon>
        <taxon>Apicomplexa</taxon>
        <taxon>Aconoidasida</taxon>
        <taxon>Haemosporida</taxon>
        <taxon>Plasmodiidae</taxon>
        <taxon>Plasmodium</taxon>
        <taxon>Plasmodium (Vinckeia)</taxon>
    </lineage>
</organism>